<accession>A0ACA9SKG6</accession>
<organism evidence="1 2">
    <name type="scientific">Racocetra persica</name>
    <dbReference type="NCBI Taxonomy" id="160502"/>
    <lineage>
        <taxon>Eukaryota</taxon>
        <taxon>Fungi</taxon>
        <taxon>Fungi incertae sedis</taxon>
        <taxon>Mucoromycota</taxon>
        <taxon>Glomeromycotina</taxon>
        <taxon>Glomeromycetes</taxon>
        <taxon>Diversisporales</taxon>
        <taxon>Gigasporaceae</taxon>
        <taxon>Racocetra</taxon>
    </lineage>
</organism>
<keyword evidence="2" id="KW-1185">Reference proteome</keyword>
<proteinExistence type="predicted"/>
<dbReference type="Proteomes" id="UP000789920">
    <property type="component" value="Unassembled WGS sequence"/>
</dbReference>
<feature type="non-terminal residue" evidence="1">
    <location>
        <position position="1"/>
    </location>
</feature>
<dbReference type="EMBL" id="CAJVQC010130777">
    <property type="protein sequence ID" value="CAG8841565.1"/>
    <property type="molecule type" value="Genomic_DNA"/>
</dbReference>
<name>A0ACA9SKG6_9GLOM</name>
<evidence type="ECO:0000313" key="1">
    <source>
        <dbReference type="EMBL" id="CAG8841565.1"/>
    </source>
</evidence>
<comment type="caution">
    <text evidence="1">The sequence shown here is derived from an EMBL/GenBank/DDBJ whole genome shotgun (WGS) entry which is preliminary data.</text>
</comment>
<evidence type="ECO:0000313" key="2">
    <source>
        <dbReference type="Proteomes" id="UP000789920"/>
    </source>
</evidence>
<gene>
    <name evidence="1" type="ORF">RPERSI_LOCUS31933</name>
</gene>
<sequence>PKAKAISDIKATTITNDKFREKWKDPYYIHNIVVLGAYKLYSIDDKILKETINTNHLKLYFDQPL</sequence>
<reference evidence="1" key="1">
    <citation type="submission" date="2021-06" db="EMBL/GenBank/DDBJ databases">
        <authorList>
            <person name="Kallberg Y."/>
            <person name="Tangrot J."/>
            <person name="Rosling A."/>
        </authorList>
    </citation>
    <scope>NUCLEOTIDE SEQUENCE</scope>
    <source>
        <strain evidence="1">MA461A</strain>
    </source>
</reference>
<protein>
    <submittedName>
        <fullName evidence="1">23592_t:CDS:1</fullName>
    </submittedName>
</protein>